<dbReference type="PANTHER" id="PTHR35903">
    <property type="entry name" value="FLAGELLIN B1"/>
    <property type="match status" value="1"/>
</dbReference>
<evidence type="ECO:0000256" key="1">
    <source>
        <dbReference type="ARBA" id="ARBA00004618"/>
    </source>
</evidence>
<dbReference type="Pfam" id="PF01917">
    <property type="entry name" value="Flagellin_arch-type"/>
    <property type="match status" value="1"/>
</dbReference>
<keyword evidence="3 4" id="KW-0974">Archaeal flagellum</keyword>
<dbReference type="EMBL" id="LKCM01000218">
    <property type="protein sequence ID" value="KPQ42615.1"/>
    <property type="molecule type" value="Genomic_DNA"/>
</dbReference>
<protein>
    <recommendedName>
        <fullName evidence="4">Flagellin</fullName>
    </recommendedName>
</protein>
<accession>A0A0P8CIF8</accession>
<dbReference type="GO" id="GO:0097589">
    <property type="term" value="C:archaeal-type flagellum"/>
    <property type="evidence" value="ECO:0007669"/>
    <property type="project" value="UniProtKB-SubCell"/>
</dbReference>
<sequence>MKAKGTKLIKNEDADVGIGTLIIFIAMVLVAAVAAAVLIQTSGVLQQKATTVGKEATSEISSNLKIISIIADVTGEQATDLTFSVEISAGGNPIDINKTVVKYIDDTNAVFINISALYTEERTLDGDANILSPGDLGKFTLDLTGKELAARKSATIQIVPEKGSMVIKDIVAPSTYGGNTQYQLFP</sequence>
<comment type="function">
    <text evidence="4">Flagellin is the subunit protein which polymerizes to form the filaments of archaeal flagella.</text>
</comment>
<comment type="similarity">
    <text evidence="2 4">Belongs to the archaeal flagellin family.</text>
</comment>
<evidence type="ECO:0000256" key="3">
    <source>
        <dbReference type="ARBA" id="ARBA00022440"/>
    </source>
</evidence>
<dbReference type="InterPro" id="IPR013373">
    <property type="entry name" value="Flagellin/pilin_N_arc"/>
</dbReference>
<comment type="subcellular location">
    <subcellularLocation>
        <location evidence="1 4">Archaeal flagellum</location>
    </subcellularLocation>
</comment>
<reference evidence="6 7" key="1">
    <citation type="submission" date="2015-09" db="EMBL/GenBank/DDBJ databases">
        <title>A metagenomics-based metabolic model of nitrate-dependent anaerobic oxidation of methane by Methanoperedens-like archaea.</title>
        <authorList>
            <person name="Arshad A."/>
            <person name="Speth D.R."/>
            <person name="De Graaf R.M."/>
            <person name="Op Den Camp H.J."/>
            <person name="Jetten M.S."/>
            <person name="Welte C.U."/>
        </authorList>
    </citation>
    <scope>NUCLEOTIDE SEQUENCE [LARGE SCALE GENOMIC DNA]</scope>
</reference>
<name>A0A0P8CIF8_9EURY</name>
<keyword evidence="5" id="KW-0472">Membrane</keyword>
<evidence type="ECO:0000313" key="7">
    <source>
        <dbReference type="Proteomes" id="UP000050360"/>
    </source>
</evidence>
<dbReference type="InterPro" id="IPR002774">
    <property type="entry name" value="Flagellin_arc-type"/>
</dbReference>
<dbReference type="GO" id="GO:0005198">
    <property type="term" value="F:structural molecule activity"/>
    <property type="evidence" value="ECO:0007669"/>
    <property type="project" value="InterPro"/>
</dbReference>
<dbReference type="PANTHER" id="PTHR35903:SF1">
    <property type="entry name" value="FLAGELLIN B1"/>
    <property type="match status" value="1"/>
</dbReference>
<dbReference type="Proteomes" id="UP000050360">
    <property type="component" value="Unassembled WGS sequence"/>
</dbReference>
<dbReference type="GO" id="GO:0097588">
    <property type="term" value="P:archaeal or bacterial-type flagellum-dependent cell motility"/>
    <property type="evidence" value="ECO:0007669"/>
    <property type="project" value="InterPro"/>
</dbReference>
<keyword evidence="6" id="KW-0282">Flagellum</keyword>
<dbReference type="AlphaFoldDB" id="A0A0P8CIF8"/>
<evidence type="ECO:0000256" key="2">
    <source>
        <dbReference type="ARBA" id="ARBA00010256"/>
    </source>
</evidence>
<evidence type="ECO:0000313" key="6">
    <source>
        <dbReference type="EMBL" id="KPQ42615.1"/>
    </source>
</evidence>
<comment type="caution">
    <text evidence="6">The sequence shown here is derived from an EMBL/GenBank/DDBJ whole genome shotgun (WGS) entry which is preliminary data.</text>
</comment>
<feature type="transmembrane region" description="Helical" evidence="5">
    <location>
        <begin position="16"/>
        <end position="39"/>
    </location>
</feature>
<keyword evidence="5" id="KW-1133">Transmembrane helix</keyword>
<evidence type="ECO:0000256" key="5">
    <source>
        <dbReference type="SAM" id="Phobius"/>
    </source>
</evidence>
<organism evidence="6 7">
    <name type="scientific">Candidatus Methanoperedens nitratireducens</name>
    <dbReference type="NCBI Taxonomy" id="1392998"/>
    <lineage>
        <taxon>Archaea</taxon>
        <taxon>Methanobacteriati</taxon>
        <taxon>Methanobacteriota</taxon>
        <taxon>Stenosarchaea group</taxon>
        <taxon>Methanomicrobia</taxon>
        <taxon>Methanosarcinales</taxon>
        <taxon>ANME-2 cluster</taxon>
        <taxon>Candidatus Methanoperedentaceae</taxon>
        <taxon>Candidatus Methanoperedens</taxon>
    </lineage>
</organism>
<keyword evidence="5" id="KW-0812">Transmembrane</keyword>
<proteinExistence type="inferred from homology"/>
<evidence type="ECO:0000256" key="4">
    <source>
        <dbReference type="RuleBase" id="RU361282"/>
    </source>
</evidence>
<keyword evidence="6" id="KW-0969">Cilium</keyword>
<dbReference type="NCBIfam" id="TIGR02537">
    <property type="entry name" value="arch_flag_Nterm"/>
    <property type="match status" value="1"/>
</dbReference>
<gene>
    <name evidence="6" type="primary">flaB</name>
    <name evidence="6" type="ORF">MPEBLZ_02825</name>
</gene>
<keyword evidence="6" id="KW-0966">Cell projection</keyword>